<feature type="domain" description="EF-hand" evidence="4">
    <location>
        <begin position="76"/>
        <end position="111"/>
    </location>
</feature>
<gene>
    <name evidence="5" type="ORF">HHK36_009049</name>
</gene>
<dbReference type="CDD" id="cd00051">
    <property type="entry name" value="EFh"/>
    <property type="match status" value="1"/>
</dbReference>
<organism evidence="5 6">
    <name type="scientific">Tetracentron sinense</name>
    <name type="common">Spur-leaf</name>
    <dbReference type="NCBI Taxonomy" id="13715"/>
    <lineage>
        <taxon>Eukaryota</taxon>
        <taxon>Viridiplantae</taxon>
        <taxon>Streptophyta</taxon>
        <taxon>Embryophyta</taxon>
        <taxon>Tracheophyta</taxon>
        <taxon>Spermatophyta</taxon>
        <taxon>Magnoliopsida</taxon>
        <taxon>Trochodendrales</taxon>
        <taxon>Trochodendraceae</taxon>
        <taxon>Tetracentron</taxon>
    </lineage>
</organism>
<proteinExistence type="predicted"/>
<dbReference type="Gene3D" id="1.10.238.10">
    <property type="entry name" value="EF-hand"/>
    <property type="match status" value="2"/>
</dbReference>
<feature type="domain" description="EF-hand" evidence="4">
    <location>
        <begin position="39"/>
        <end position="74"/>
    </location>
</feature>
<dbReference type="EMBL" id="JABCRI010000006">
    <property type="protein sequence ID" value="KAF8404169.1"/>
    <property type="molecule type" value="Genomic_DNA"/>
</dbReference>
<dbReference type="PANTHER" id="PTHR10891">
    <property type="entry name" value="EF-HAND CALCIUM-BINDING DOMAIN CONTAINING PROTEIN"/>
    <property type="match status" value="1"/>
</dbReference>
<sequence length="130" mass="14262">MFRQVVNLMEVFKAFDADNDGSITAAELRGIMESLGYSTSAQEVKAMMREGDTDRDGLLSLDEFLEMKTKGTEMGDLFTSLQTAFEALDLNGNGIVTGEELYELVTNMGINIPLEECQSIIAFLDADGDD</sequence>
<dbReference type="InterPro" id="IPR011992">
    <property type="entry name" value="EF-hand-dom_pair"/>
</dbReference>
<dbReference type="OrthoDB" id="26525at2759"/>
<dbReference type="OMA" id="EGQELMW"/>
<feature type="domain" description="EF-hand" evidence="4">
    <location>
        <begin position="3"/>
        <end position="38"/>
    </location>
</feature>
<dbReference type="SUPFAM" id="SSF47473">
    <property type="entry name" value="EF-hand"/>
    <property type="match status" value="1"/>
</dbReference>
<evidence type="ECO:0000256" key="3">
    <source>
        <dbReference type="ARBA" id="ARBA00022837"/>
    </source>
</evidence>
<dbReference type="GO" id="GO:0005509">
    <property type="term" value="F:calcium ion binding"/>
    <property type="evidence" value="ECO:0007669"/>
    <property type="project" value="InterPro"/>
</dbReference>
<evidence type="ECO:0000313" key="5">
    <source>
        <dbReference type="EMBL" id="KAF8404169.1"/>
    </source>
</evidence>
<keyword evidence="2" id="KW-0677">Repeat</keyword>
<dbReference type="GO" id="GO:0043226">
    <property type="term" value="C:organelle"/>
    <property type="evidence" value="ECO:0007669"/>
    <property type="project" value="UniProtKB-ARBA"/>
</dbReference>
<dbReference type="InterPro" id="IPR018247">
    <property type="entry name" value="EF_Hand_1_Ca_BS"/>
</dbReference>
<dbReference type="Proteomes" id="UP000655225">
    <property type="component" value="Unassembled WGS sequence"/>
</dbReference>
<evidence type="ECO:0000256" key="2">
    <source>
        <dbReference type="ARBA" id="ARBA00022737"/>
    </source>
</evidence>
<dbReference type="AlphaFoldDB" id="A0A834ZA04"/>
<protein>
    <recommendedName>
        <fullName evidence="4">EF-hand domain-containing protein</fullName>
    </recommendedName>
</protein>
<dbReference type="InterPro" id="IPR039647">
    <property type="entry name" value="EF_hand_pair_protein_CML-like"/>
</dbReference>
<keyword evidence="6" id="KW-1185">Reference proteome</keyword>
<evidence type="ECO:0000256" key="1">
    <source>
        <dbReference type="ARBA" id="ARBA00022723"/>
    </source>
</evidence>
<dbReference type="PROSITE" id="PS00018">
    <property type="entry name" value="EF_HAND_1"/>
    <property type="match status" value="3"/>
</dbReference>
<evidence type="ECO:0000313" key="6">
    <source>
        <dbReference type="Proteomes" id="UP000655225"/>
    </source>
</evidence>
<dbReference type="FunFam" id="1.10.238.10:FF:000178">
    <property type="entry name" value="Calmodulin-2 A"/>
    <property type="match status" value="1"/>
</dbReference>
<keyword evidence="1" id="KW-0479">Metal-binding</keyword>
<name>A0A834ZA04_TETSI</name>
<dbReference type="Pfam" id="PF13202">
    <property type="entry name" value="EF-hand_5"/>
    <property type="match status" value="1"/>
</dbReference>
<dbReference type="Pfam" id="PF13499">
    <property type="entry name" value="EF-hand_7"/>
    <property type="match status" value="1"/>
</dbReference>
<comment type="caution">
    <text evidence="5">The sequence shown here is derived from an EMBL/GenBank/DDBJ whole genome shotgun (WGS) entry which is preliminary data.</text>
</comment>
<dbReference type="InterPro" id="IPR002048">
    <property type="entry name" value="EF_hand_dom"/>
</dbReference>
<dbReference type="PROSITE" id="PS50222">
    <property type="entry name" value="EF_HAND_2"/>
    <property type="match status" value="3"/>
</dbReference>
<accession>A0A834ZA04</accession>
<evidence type="ECO:0000259" key="4">
    <source>
        <dbReference type="PROSITE" id="PS50222"/>
    </source>
</evidence>
<reference evidence="5 6" key="1">
    <citation type="submission" date="2020-04" db="EMBL/GenBank/DDBJ databases">
        <title>Plant Genome Project.</title>
        <authorList>
            <person name="Zhang R.-G."/>
        </authorList>
    </citation>
    <scope>NUCLEOTIDE SEQUENCE [LARGE SCALE GENOMIC DNA]</scope>
    <source>
        <strain evidence="5">YNK0</strain>
        <tissue evidence="5">Leaf</tissue>
    </source>
</reference>
<dbReference type="SMART" id="SM00054">
    <property type="entry name" value="EFh"/>
    <property type="match status" value="3"/>
</dbReference>
<keyword evidence="3" id="KW-0106">Calcium</keyword>